<dbReference type="SUPFAM" id="SSF56300">
    <property type="entry name" value="Metallo-dependent phosphatases"/>
    <property type="match status" value="1"/>
</dbReference>
<dbReference type="PANTHER" id="PTHR30337">
    <property type="entry name" value="COMPONENT OF ATP-DEPENDENT DSDNA EXONUCLEASE"/>
    <property type="match status" value="1"/>
</dbReference>
<dbReference type="EMBL" id="ALWX01000065">
    <property type="protein sequence ID" value="EKA60296.1"/>
    <property type="molecule type" value="Genomic_DNA"/>
</dbReference>
<evidence type="ECO:0000256" key="8">
    <source>
        <dbReference type="SAM" id="MobiDB-lite"/>
    </source>
</evidence>
<evidence type="ECO:0000259" key="9">
    <source>
        <dbReference type="Pfam" id="PF00149"/>
    </source>
</evidence>
<comment type="caution">
    <text evidence="11">The sequence shown here is derived from an EMBL/GenBank/DDBJ whole genome shotgun (WGS) entry which is preliminary data.</text>
</comment>
<reference evidence="12 14" key="1">
    <citation type="journal article" date="2009" name="Int. J. Syst. Evol. Microbiol.">
        <title>Janibacter hoylei sp. nov., Bacillus isronensis sp. nov. and Bacillus aryabhattai sp. nov., isolated from cryotubes used for collecting air from the upper atmosphere.</title>
        <authorList>
            <person name="Shivaji S."/>
            <person name="Chaturvedi P."/>
            <person name="Begum Z."/>
            <person name="Pindi P.K."/>
            <person name="Manorama R."/>
            <person name="Padmanaban D.A."/>
            <person name="Shouche Y.S."/>
            <person name="Pawar S."/>
            <person name="Vaishampayan P."/>
            <person name="Dutt C.B."/>
            <person name="Datta G.N."/>
            <person name="Manchanda R.K."/>
            <person name="Rao U.R."/>
            <person name="Bhargava P.M."/>
            <person name="Narlikar J.V."/>
        </authorList>
    </citation>
    <scope>NUCLEOTIDE SEQUENCE [LARGE SCALE GENOMIC DNA]</scope>
    <source>
        <strain evidence="12 14">PVAS-1</strain>
    </source>
</reference>
<dbReference type="Proteomes" id="UP000004474">
    <property type="component" value="Unassembled WGS sequence"/>
</dbReference>
<evidence type="ECO:0000259" key="10">
    <source>
        <dbReference type="Pfam" id="PF12320"/>
    </source>
</evidence>
<comment type="similarity">
    <text evidence="1 7">Belongs to the SbcD family.</text>
</comment>
<keyword evidence="14" id="KW-1185">Reference proteome</keyword>
<dbReference type="Proteomes" id="UP000288711">
    <property type="component" value="Unassembled WGS sequence"/>
</dbReference>
<evidence type="ECO:0000313" key="12">
    <source>
        <dbReference type="EMBL" id="RWU83877.1"/>
    </source>
</evidence>
<dbReference type="InterPro" id="IPR041796">
    <property type="entry name" value="Mre11_N"/>
</dbReference>
<dbReference type="PANTHER" id="PTHR30337:SF0">
    <property type="entry name" value="NUCLEASE SBCCD SUBUNIT D"/>
    <property type="match status" value="1"/>
</dbReference>
<dbReference type="GO" id="GO:0004519">
    <property type="term" value="F:endonuclease activity"/>
    <property type="evidence" value="ECO:0007669"/>
    <property type="project" value="UniProtKB-KW"/>
</dbReference>
<reference evidence="12" key="3">
    <citation type="submission" date="2017-11" db="EMBL/GenBank/DDBJ databases">
        <authorList>
            <person name="Seuylemezian A."/>
            <person name="Cooper K."/>
            <person name="Vaishampayan P."/>
        </authorList>
    </citation>
    <scope>NUCLEOTIDE SEQUENCE</scope>
    <source>
        <strain evidence="12">PVAS-1</strain>
    </source>
</reference>
<protein>
    <recommendedName>
        <fullName evidence="3 7">Nuclease SbcCD subunit D</fullName>
    </recommendedName>
</protein>
<evidence type="ECO:0000256" key="3">
    <source>
        <dbReference type="ARBA" id="ARBA00013365"/>
    </source>
</evidence>
<sequence>MKLIHTSDWHLGRAFHGVGLLGAQADYVDHLVETVREESVEAVLVSGDVYDRALPPPDAVQLLSEALTRLIDAGATVVLSSGNHDSAIRLGFASGLLERSGLHIRSDVADVGRPVLVGDTAVYPLPYLEPTATSVTESLAVGERTHTAVLGAAMERVRADAAGRGPSTVVMAHCFASGGAASDSERDITTGGVAMVPADTFDGVAYGALGHLHRPQQVADHVRYSGSPVAMSFSETGHTKGSLLVEIDPQGGVSVEQVAAPVQRELAVVRGDLDEVLASQQHASAERAWVQVVLTDPVRPVGALERLRRRFPHLLQLTFEPRGQVVPVRSYTARLQHREPLDVCCDFVADVRHGVPADEAERHVLAAALEAGRRDRDRAEEYAAPRRRRRGVA</sequence>
<evidence type="ECO:0000313" key="11">
    <source>
        <dbReference type="EMBL" id="EKA60296.1"/>
    </source>
</evidence>
<comment type="function">
    <text evidence="7">SbcCD cleaves DNA hairpin structures. These structures can inhibit DNA replication and are intermediates in certain DNA recombination reactions. The complex acts as a 3'-&gt;5' double strand exonuclease that can open hairpins. It also has a 5' single-strand endonuclease activity.</text>
</comment>
<dbReference type="RefSeq" id="WP_007928956.1">
    <property type="nucleotide sequence ID" value="NZ_ALWX01000065.1"/>
</dbReference>
<evidence type="ECO:0000256" key="1">
    <source>
        <dbReference type="ARBA" id="ARBA00010555"/>
    </source>
</evidence>
<evidence type="ECO:0000313" key="13">
    <source>
        <dbReference type="Proteomes" id="UP000004474"/>
    </source>
</evidence>
<gene>
    <name evidence="7" type="primary">sbcD</name>
    <name evidence="11" type="ORF">B277_13549</name>
    <name evidence="12" type="ORF">CWN80_07715</name>
</gene>
<dbReference type="AlphaFoldDB" id="K1DZY1"/>
<evidence type="ECO:0000256" key="2">
    <source>
        <dbReference type="ARBA" id="ARBA00011322"/>
    </source>
</evidence>
<evidence type="ECO:0000313" key="14">
    <source>
        <dbReference type="Proteomes" id="UP000288711"/>
    </source>
</evidence>
<proteinExistence type="inferred from homology"/>
<feature type="region of interest" description="Disordered" evidence="8">
    <location>
        <begin position="372"/>
        <end position="393"/>
    </location>
</feature>
<dbReference type="InterPro" id="IPR004593">
    <property type="entry name" value="SbcD"/>
</dbReference>
<dbReference type="InterPro" id="IPR050535">
    <property type="entry name" value="DNA_Repair-Maintenance_Comp"/>
</dbReference>
<dbReference type="InterPro" id="IPR004843">
    <property type="entry name" value="Calcineurin-like_PHP"/>
</dbReference>
<keyword evidence="7" id="KW-0233">DNA recombination</keyword>
<dbReference type="EMBL" id="PIPF01000007">
    <property type="protein sequence ID" value="RWU83877.1"/>
    <property type="molecule type" value="Genomic_DNA"/>
</dbReference>
<keyword evidence="7" id="KW-0235">DNA replication</keyword>
<comment type="subunit">
    <text evidence="2 7">Heterodimer of SbcC and SbcD.</text>
</comment>
<dbReference type="eggNOG" id="COG0420">
    <property type="taxonomic scope" value="Bacteria"/>
</dbReference>
<dbReference type="InterPro" id="IPR026843">
    <property type="entry name" value="SbcD_C"/>
</dbReference>
<keyword evidence="4 7" id="KW-0540">Nuclease</keyword>
<evidence type="ECO:0000256" key="6">
    <source>
        <dbReference type="ARBA" id="ARBA00022839"/>
    </source>
</evidence>
<feature type="domain" description="Nuclease SbcCD subunit D C-terminal" evidence="10">
    <location>
        <begin position="263"/>
        <end position="350"/>
    </location>
</feature>
<dbReference type="CDD" id="cd00840">
    <property type="entry name" value="MPP_Mre11_N"/>
    <property type="match status" value="1"/>
</dbReference>
<dbReference type="Pfam" id="PF12320">
    <property type="entry name" value="SbcD_C"/>
    <property type="match status" value="1"/>
</dbReference>
<dbReference type="PATRIC" id="fig|1210046.3.peg.2600"/>
<evidence type="ECO:0000256" key="7">
    <source>
        <dbReference type="RuleBase" id="RU363069"/>
    </source>
</evidence>
<reference evidence="11 13" key="2">
    <citation type="journal article" date="2012" name="J. Bacteriol.">
        <title>Genome Sequence of Janibacter hoylei MTCC8307, Isolated from the Stratospheric Air.</title>
        <authorList>
            <person name="Pawar S.P."/>
            <person name="Dhotre D.P."/>
            <person name="Shetty S.A."/>
            <person name="Chowdhury S.P."/>
            <person name="Chaudhari B.L."/>
            <person name="Shouche Y.S."/>
        </authorList>
    </citation>
    <scope>NUCLEOTIDE SEQUENCE [LARGE SCALE GENOMIC DNA]</scope>
    <source>
        <strain evidence="11 13">PVAS-1</strain>
    </source>
</reference>
<keyword evidence="5 7" id="KW-0378">Hydrolase</keyword>
<feature type="compositionally biased region" description="Basic and acidic residues" evidence="8">
    <location>
        <begin position="372"/>
        <end position="384"/>
    </location>
</feature>
<dbReference type="Pfam" id="PF00149">
    <property type="entry name" value="Metallophos"/>
    <property type="match status" value="1"/>
</dbReference>
<evidence type="ECO:0000256" key="5">
    <source>
        <dbReference type="ARBA" id="ARBA00022801"/>
    </source>
</evidence>
<dbReference type="STRING" id="1210046.B277_13549"/>
<feature type="domain" description="Calcineurin-like phosphoesterase" evidence="9">
    <location>
        <begin position="1"/>
        <end position="97"/>
    </location>
</feature>
<dbReference type="GO" id="GO:0006310">
    <property type="term" value="P:DNA recombination"/>
    <property type="evidence" value="ECO:0007669"/>
    <property type="project" value="UniProtKB-KW"/>
</dbReference>
<accession>K1DZY1</accession>
<keyword evidence="6 7" id="KW-0269">Exonuclease</keyword>
<dbReference type="InterPro" id="IPR029052">
    <property type="entry name" value="Metallo-depent_PP-like"/>
</dbReference>
<dbReference type="Gene3D" id="3.60.21.10">
    <property type="match status" value="1"/>
</dbReference>
<name>K1DZY1_9MICO</name>
<keyword evidence="7" id="KW-0255">Endonuclease</keyword>
<dbReference type="NCBIfam" id="TIGR00619">
    <property type="entry name" value="sbcd"/>
    <property type="match status" value="1"/>
</dbReference>
<dbReference type="GO" id="GO:0008408">
    <property type="term" value="F:3'-5' exonuclease activity"/>
    <property type="evidence" value="ECO:0007669"/>
    <property type="project" value="InterPro"/>
</dbReference>
<evidence type="ECO:0000256" key="4">
    <source>
        <dbReference type="ARBA" id="ARBA00022722"/>
    </source>
</evidence>
<dbReference type="GO" id="GO:0006260">
    <property type="term" value="P:DNA replication"/>
    <property type="evidence" value="ECO:0007669"/>
    <property type="project" value="UniProtKB-KW"/>
</dbReference>
<dbReference type="OrthoDB" id="9773856at2"/>
<organism evidence="11 13">
    <name type="scientific">Janibacter hoylei PVAS-1</name>
    <dbReference type="NCBI Taxonomy" id="1210046"/>
    <lineage>
        <taxon>Bacteria</taxon>
        <taxon>Bacillati</taxon>
        <taxon>Actinomycetota</taxon>
        <taxon>Actinomycetes</taxon>
        <taxon>Micrococcales</taxon>
        <taxon>Intrasporangiaceae</taxon>
        <taxon>Janibacter</taxon>
    </lineage>
</organism>